<keyword evidence="4" id="KW-1185">Reference proteome</keyword>
<protein>
    <recommendedName>
        <fullName evidence="5">Sodefrin-like factor</fullName>
    </recommendedName>
</protein>
<gene>
    <name evidence="3" type="ORF">NDU88_011066</name>
</gene>
<evidence type="ECO:0000256" key="1">
    <source>
        <dbReference type="ARBA" id="ARBA00004613"/>
    </source>
</evidence>
<dbReference type="AlphaFoldDB" id="A0AAV7Q3P6"/>
<dbReference type="EMBL" id="JANPWB010000011">
    <property type="protein sequence ID" value="KAJ1132763.1"/>
    <property type="molecule type" value="Genomic_DNA"/>
</dbReference>
<organism evidence="3 4">
    <name type="scientific">Pleurodeles waltl</name>
    <name type="common">Iberian ribbed newt</name>
    <dbReference type="NCBI Taxonomy" id="8319"/>
    <lineage>
        <taxon>Eukaryota</taxon>
        <taxon>Metazoa</taxon>
        <taxon>Chordata</taxon>
        <taxon>Craniata</taxon>
        <taxon>Vertebrata</taxon>
        <taxon>Euteleostomi</taxon>
        <taxon>Amphibia</taxon>
        <taxon>Batrachia</taxon>
        <taxon>Caudata</taxon>
        <taxon>Salamandroidea</taxon>
        <taxon>Salamandridae</taxon>
        <taxon>Pleurodelinae</taxon>
        <taxon>Pleurodeles</taxon>
    </lineage>
</organism>
<dbReference type="Proteomes" id="UP001066276">
    <property type="component" value="Chromosome 7"/>
</dbReference>
<dbReference type="InterPro" id="IPR050918">
    <property type="entry name" value="CNF-like_PLA2_Inhibitor"/>
</dbReference>
<dbReference type="GO" id="GO:0005576">
    <property type="term" value="C:extracellular region"/>
    <property type="evidence" value="ECO:0007669"/>
    <property type="project" value="UniProtKB-SubCell"/>
</dbReference>
<evidence type="ECO:0000313" key="4">
    <source>
        <dbReference type="Proteomes" id="UP001066276"/>
    </source>
</evidence>
<name>A0AAV7Q3P6_PLEWA</name>
<evidence type="ECO:0008006" key="5">
    <source>
        <dbReference type="Google" id="ProtNLM"/>
    </source>
</evidence>
<evidence type="ECO:0000256" key="2">
    <source>
        <dbReference type="ARBA" id="ARBA00022525"/>
    </source>
</evidence>
<keyword evidence="2" id="KW-0964">Secreted</keyword>
<dbReference type="PANTHER" id="PTHR20914:SF25">
    <property type="entry name" value="PHOSPHOLIPASE A2 INHIBITOR AND LY6_PLAUR DOMAIN-CONTAINING PROTEIN"/>
    <property type="match status" value="1"/>
</dbReference>
<comment type="subcellular location">
    <subcellularLocation>
        <location evidence="1">Secreted</location>
    </subcellularLocation>
</comment>
<reference evidence="3" key="1">
    <citation type="journal article" date="2022" name="bioRxiv">
        <title>Sequencing and chromosome-scale assembly of the giantPleurodeles waltlgenome.</title>
        <authorList>
            <person name="Brown T."/>
            <person name="Elewa A."/>
            <person name="Iarovenko S."/>
            <person name="Subramanian E."/>
            <person name="Araus A.J."/>
            <person name="Petzold A."/>
            <person name="Susuki M."/>
            <person name="Suzuki K.-i.T."/>
            <person name="Hayashi T."/>
            <person name="Toyoda A."/>
            <person name="Oliveira C."/>
            <person name="Osipova E."/>
            <person name="Leigh N.D."/>
            <person name="Simon A."/>
            <person name="Yun M.H."/>
        </authorList>
    </citation>
    <scope>NUCLEOTIDE SEQUENCE</scope>
    <source>
        <strain evidence="3">20211129_DDA</strain>
        <tissue evidence="3">Liver</tissue>
    </source>
</reference>
<sequence length="168" mass="18475">MTCGSRSDACVSKYTETTADGYLKKEFLRSCGTFSENCNRIESLTSQHLEIRGNSTCCTTNDCLPPTPTVPVTGTTLNGVMCRTCVTGDSTYCYTRDTIECKGIQNKCVHLGIKTTASLARRPETIMAFPLIRLTRGTLLMRTEDPLCERAFPCEDKRYSPTGSKKAG</sequence>
<comment type="caution">
    <text evidence="3">The sequence shown here is derived from an EMBL/GenBank/DDBJ whole genome shotgun (WGS) entry which is preliminary data.</text>
</comment>
<dbReference type="PANTHER" id="PTHR20914">
    <property type="entry name" value="LY6/PLAUR DOMAIN-CONTAINING PROTEIN 8"/>
    <property type="match status" value="1"/>
</dbReference>
<evidence type="ECO:0000313" key="3">
    <source>
        <dbReference type="EMBL" id="KAJ1132763.1"/>
    </source>
</evidence>
<proteinExistence type="predicted"/>
<accession>A0AAV7Q3P6</accession>